<comment type="caution">
    <text evidence="1">The sequence shown here is derived from an EMBL/GenBank/DDBJ whole genome shotgun (WGS) entry which is preliminary data.</text>
</comment>
<reference evidence="1" key="1">
    <citation type="submission" date="2021-03" db="EMBL/GenBank/DDBJ databases">
        <authorList>
            <consortium name="DOE Joint Genome Institute"/>
            <person name="Ahrendt S."/>
            <person name="Looney B.P."/>
            <person name="Miyauchi S."/>
            <person name="Morin E."/>
            <person name="Drula E."/>
            <person name="Courty P.E."/>
            <person name="Chicoki N."/>
            <person name="Fauchery L."/>
            <person name="Kohler A."/>
            <person name="Kuo A."/>
            <person name="Labutti K."/>
            <person name="Pangilinan J."/>
            <person name="Lipzen A."/>
            <person name="Riley R."/>
            <person name="Andreopoulos W."/>
            <person name="He G."/>
            <person name="Johnson J."/>
            <person name="Barry K.W."/>
            <person name="Grigoriev I.V."/>
            <person name="Nagy L."/>
            <person name="Hibbett D."/>
            <person name="Henrissat B."/>
            <person name="Matheny P.B."/>
            <person name="Labbe J."/>
            <person name="Martin F."/>
        </authorList>
    </citation>
    <scope>NUCLEOTIDE SEQUENCE</scope>
    <source>
        <strain evidence="1">HHB10654</strain>
    </source>
</reference>
<dbReference type="EMBL" id="MU277254">
    <property type="protein sequence ID" value="KAI0057005.1"/>
    <property type="molecule type" value="Genomic_DNA"/>
</dbReference>
<accession>A0ACB8SKP1</accession>
<organism evidence="1 2">
    <name type="scientific">Artomyces pyxidatus</name>
    <dbReference type="NCBI Taxonomy" id="48021"/>
    <lineage>
        <taxon>Eukaryota</taxon>
        <taxon>Fungi</taxon>
        <taxon>Dikarya</taxon>
        <taxon>Basidiomycota</taxon>
        <taxon>Agaricomycotina</taxon>
        <taxon>Agaricomycetes</taxon>
        <taxon>Russulales</taxon>
        <taxon>Auriscalpiaceae</taxon>
        <taxon>Artomyces</taxon>
    </lineage>
</organism>
<protein>
    <submittedName>
        <fullName evidence="1">Uncharacterized protein</fullName>
    </submittedName>
</protein>
<dbReference type="Proteomes" id="UP000814140">
    <property type="component" value="Unassembled WGS sequence"/>
</dbReference>
<gene>
    <name evidence="1" type="ORF">BV25DRAFT_1831647</name>
</gene>
<sequence length="186" mass="20063">MASPATSDSMTEDTASATLAIALQVMRQVFDHLHVITLRKMQSSEELITGAREVLQTIFGEDAPSGLNLDLSAENEALSTELHGIREIYSEEGWYTHNEVWTSLFQELCALYARTRIHLDNVKALSEGKAPPHPIVGGPLLTAQAAAWKALHADINAALQSTDSETCGDCEALTMEGCGHTLEGTA</sequence>
<name>A0ACB8SKP1_9AGAM</name>
<evidence type="ECO:0000313" key="1">
    <source>
        <dbReference type="EMBL" id="KAI0057005.1"/>
    </source>
</evidence>
<keyword evidence="2" id="KW-1185">Reference proteome</keyword>
<proteinExistence type="predicted"/>
<evidence type="ECO:0000313" key="2">
    <source>
        <dbReference type="Proteomes" id="UP000814140"/>
    </source>
</evidence>
<reference evidence="1" key="2">
    <citation type="journal article" date="2022" name="New Phytol.">
        <title>Evolutionary transition to the ectomycorrhizal habit in the genomes of a hyperdiverse lineage of mushroom-forming fungi.</title>
        <authorList>
            <person name="Looney B."/>
            <person name="Miyauchi S."/>
            <person name="Morin E."/>
            <person name="Drula E."/>
            <person name="Courty P.E."/>
            <person name="Kohler A."/>
            <person name="Kuo A."/>
            <person name="LaButti K."/>
            <person name="Pangilinan J."/>
            <person name="Lipzen A."/>
            <person name="Riley R."/>
            <person name="Andreopoulos W."/>
            <person name="He G."/>
            <person name="Johnson J."/>
            <person name="Nolan M."/>
            <person name="Tritt A."/>
            <person name="Barry K.W."/>
            <person name="Grigoriev I.V."/>
            <person name="Nagy L.G."/>
            <person name="Hibbett D."/>
            <person name="Henrissat B."/>
            <person name="Matheny P.B."/>
            <person name="Labbe J."/>
            <person name="Martin F.M."/>
        </authorList>
    </citation>
    <scope>NUCLEOTIDE SEQUENCE</scope>
    <source>
        <strain evidence="1">HHB10654</strain>
    </source>
</reference>